<name>A0A178VVQ4_ARATH</name>
<dbReference type="Pfam" id="PF17800">
    <property type="entry name" value="NPL"/>
    <property type="match status" value="1"/>
</dbReference>
<dbReference type="InterPro" id="IPR041232">
    <property type="entry name" value="NPL"/>
</dbReference>
<dbReference type="AlphaFoldDB" id="A0A178VVQ4"/>
<comment type="caution">
    <text evidence="3">The sequence shown here is derived from an EMBL/GenBank/DDBJ whole genome shotgun (WGS) entry which is preliminary data.</text>
</comment>
<accession>A0A178VVQ4</accession>
<gene>
    <name evidence="3" type="ordered locus">AXX17_At2g23830</name>
</gene>
<evidence type="ECO:0000259" key="2">
    <source>
        <dbReference type="Pfam" id="PF17800"/>
    </source>
</evidence>
<feature type="compositionally biased region" description="Basic residues" evidence="1">
    <location>
        <begin position="187"/>
        <end position="200"/>
    </location>
</feature>
<dbReference type="Gene3D" id="2.60.120.340">
    <property type="entry name" value="Nucleoplasmin core domain"/>
    <property type="match status" value="1"/>
</dbReference>
<dbReference type="EMBL" id="LUHQ01000002">
    <property type="protein sequence ID" value="OAP09123.1"/>
    <property type="molecule type" value="Genomic_DNA"/>
</dbReference>
<feature type="region of interest" description="Disordered" evidence="1">
    <location>
        <begin position="128"/>
        <end position="210"/>
    </location>
</feature>
<dbReference type="Proteomes" id="UP000078284">
    <property type="component" value="Chromosome 2"/>
</dbReference>
<feature type="compositionally biased region" description="Acidic residues" evidence="1">
    <location>
        <begin position="136"/>
        <end position="164"/>
    </location>
</feature>
<dbReference type="ExpressionAtlas" id="A0A178VVQ4">
    <property type="expression patterns" value="baseline and differential"/>
</dbReference>
<protein>
    <submittedName>
        <fullName evidence="3">HDT4</fullName>
    </submittedName>
</protein>
<reference evidence="4" key="1">
    <citation type="journal article" date="2016" name="Proc. Natl. Acad. Sci. U.S.A.">
        <title>Chromosome-level assembly of Arabidopsis thaliana Ler reveals the extent of translocation and inversion polymorphisms.</title>
        <authorList>
            <person name="Zapata L."/>
            <person name="Ding J."/>
            <person name="Willing E.M."/>
            <person name="Hartwig B."/>
            <person name="Bezdan D."/>
            <person name="Jiao W.B."/>
            <person name="Patel V."/>
            <person name="Velikkakam James G."/>
            <person name="Koornneef M."/>
            <person name="Ossowski S."/>
            <person name="Schneeberger K."/>
        </authorList>
    </citation>
    <scope>NUCLEOTIDE SEQUENCE [LARGE SCALE GENOMIC DNA]</scope>
    <source>
        <strain evidence="4">cv. Landsberg erecta</strain>
    </source>
</reference>
<feature type="domain" description="Nucleoplasmin-like" evidence="2">
    <location>
        <begin position="3"/>
        <end position="94"/>
    </location>
</feature>
<evidence type="ECO:0000256" key="1">
    <source>
        <dbReference type="SAM" id="MobiDB-lite"/>
    </source>
</evidence>
<sequence>MEFWGIEIKPGKPFKVIQKDGFMVHASQVTLGDVEKVKKDENFAVYVKIGGDENGFMIGNLSQKFPQFSIDLYLGHEFEISHNSTSSVYLIGYRTFDAFDELYPFFHCLFLEIDSDSELDEYMEQQIAALPQNEINPEEDDESDSDEMGLDEDDDSSDEEDVEAEVPLKVAPPSKKMPNGAFEIAKGGKKNKSSGGKKRCPFPCGPSCKK</sequence>
<evidence type="ECO:0000313" key="4">
    <source>
        <dbReference type="Proteomes" id="UP000078284"/>
    </source>
</evidence>
<organism evidence="3 4">
    <name type="scientific">Arabidopsis thaliana</name>
    <name type="common">Mouse-ear cress</name>
    <dbReference type="NCBI Taxonomy" id="3702"/>
    <lineage>
        <taxon>Eukaryota</taxon>
        <taxon>Viridiplantae</taxon>
        <taxon>Streptophyta</taxon>
        <taxon>Embryophyta</taxon>
        <taxon>Tracheophyta</taxon>
        <taxon>Spermatophyta</taxon>
        <taxon>Magnoliopsida</taxon>
        <taxon>eudicotyledons</taxon>
        <taxon>Gunneridae</taxon>
        <taxon>Pentapetalae</taxon>
        <taxon>rosids</taxon>
        <taxon>malvids</taxon>
        <taxon>Brassicales</taxon>
        <taxon>Brassicaceae</taxon>
        <taxon>Camelineae</taxon>
        <taxon>Arabidopsis</taxon>
    </lineage>
</organism>
<evidence type="ECO:0000313" key="3">
    <source>
        <dbReference type="EMBL" id="OAP09123.1"/>
    </source>
</evidence>
<proteinExistence type="predicted"/>